<dbReference type="AlphaFoldDB" id="A0A067J9E1"/>
<feature type="chain" id="PRO_5001642687" description="Non-specific lipid-transfer protein" evidence="4">
    <location>
        <begin position="22"/>
        <end position="113"/>
    </location>
</feature>
<dbReference type="EMBL" id="KK916148">
    <property type="protein sequence ID" value="KDP20367.1"/>
    <property type="molecule type" value="Genomic_DNA"/>
</dbReference>
<accession>A0A067J9E1</accession>
<dbReference type="GO" id="GO:0006869">
    <property type="term" value="P:lipid transport"/>
    <property type="evidence" value="ECO:0007669"/>
    <property type="project" value="InterPro"/>
</dbReference>
<proteinExistence type="inferred from homology"/>
<dbReference type="InterPro" id="IPR016140">
    <property type="entry name" value="Bifunc_inhib/LTP/seed_store"/>
</dbReference>
<feature type="signal peptide" evidence="4">
    <location>
        <begin position="1"/>
        <end position="21"/>
    </location>
</feature>
<dbReference type="SUPFAM" id="SSF47699">
    <property type="entry name" value="Bifunctional inhibitor/lipid-transfer protein/seed storage 2S albumin"/>
    <property type="match status" value="1"/>
</dbReference>
<evidence type="ECO:0000256" key="4">
    <source>
        <dbReference type="SAM" id="SignalP"/>
    </source>
</evidence>
<dbReference type="Pfam" id="PF00234">
    <property type="entry name" value="Tryp_alpha_amyl"/>
    <property type="match status" value="1"/>
</dbReference>
<dbReference type="STRING" id="180498.A0A067J9E1"/>
<evidence type="ECO:0000256" key="1">
    <source>
        <dbReference type="ARBA" id="ARBA00009748"/>
    </source>
</evidence>
<protein>
    <recommendedName>
        <fullName evidence="3">Non-specific lipid-transfer protein</fullName>
    </recommendedName>
</protein>
<keyword evidence="4" id="KW-0732">Signal</keyword>
<evidence type="ECO:0000259" key="5">
    <source>
        <dbReference type="SMART" id="SM00499"/>
    </source>
</evidence>
<keyword evidence="2" id="KW-1015">Disulfide bond</keyword>
<dbReference type="SMART" id="SM00499">
    <property type="entry name" value="AAI"/>
    <property type="match status" value="1"/>
</dbReference>
<organism evidence="6 7">
    <name type="scientific">Jatropha curcas</name>
    <name type="common">Barbados nut</name>
    <dbReference type="NCBI Taxonomy" id="180498"/>
    <lineage>
        <taxon>Eukaryota</taxon>
        <taxon>Viridiplantae</taxon>
        <taxon>Streptophyta</taxon>
        <taxon>Embryophyta</taxon>
        <taxon>Tracheophyta</taxon>
        <taxon>Spermatophyta</taxon>
        <taxon>Magnoliopsida</taxon>
        <taxon>eudicotyledons</taxon>
        <taxon>Gunneridae</taxon>
        <taxon>Pentapetalae</taxon>
        <taxon>rosids</taxon>
        <taxon>fabids</taxon>
        <taxon>Malpighiales</taxon>
        <taxon>Euphorbiaceae</taxon>
        <taxon>Crotonoideae</taxon>
        <taxon>Jatropheae</taxon>
        <taxon>Jatropha</taxon>
    </lineage>
</organism>
<dbReference type="PANTHER" id="PTHR33076">
    <property type="entry name" value="NON-SPECIFIC LIPID-TRANSFER PROTEIN 2-RELATED"/>
    <property type="match status" value="1"/>
</dbReference>
<keyword evidence="3" id="KW-0446">Lipid-binding</keyword>
<comment type="similarity">
    <text evidence="1 3">Belongs to the plant LTP family.</text>
</comment>
<dbReference type="InterPro" id="IPR000528">
    <property type="entry name" value="Plant_nsLTP"/>
</dbReference>
<evidence type="ECO:0000313" key="6">
    <source>
        <dbReference type="EMBL" id="KDP20367.1"/>
    </source>
</evidence>
<name>A0A067J9E1_JATCU</name>
<sequence length="113" mass="11365">MNSLSAAALLLLVLLAPASEAAIACSDVIKDLRPCVNYLVKGSGIPPAACCAGAKALSSVATTTADKRAACACIKSAAQNINPNSQLAQALPSNCGISFPYTVSPNVDCSQIN</sequence>
<dbReference type="Proteomes" id="UP000027138">
    <property type="component" value="Unassembled WGS sequence"/>
</dbReference>
<dbReference type="PRINTS" id="PR00382">
    <property type="entry name" value="LIPIDTRNSFER"/>
</dbReference>
<keyword evidence="7" id="KW-1185">Reference proteome</keyword>
<dbReference type="OrthoDB" id="1920459at2759"/>
<feature type="domain" description="Bifunctional inhibitor/plant lipid transfer protein/seed storage helical" evidence="5">
    <location>
        <begin position="25"/>
        <end position="109"/>
    </location>
</feature>
<comment type="function">
    <text evidence="3">Plant non-specific lipid-transfer proteins transfer phospholipids as well as galactolipids across membranes. May play a role in wax or cutin deposition in the cell walls of expanding epidermal cells and certain secretory tissues.</text>
</comment>
<evidence type="ECO:0000313" key="7">
    <source>
        <dbReference type="Proteomes" id="UP000027138"/>
    </source>
</evidence>
<dbReference type="GO" id="GO:0008289">
    <property type="term" value="F:lipid binding"/>
    <property type="evidence" value="ECO:0007669"/>
    <property type="project" value="UniProtKB-KW"/>
</dbReference>
<dbReference type="InterPro" id="IPR036312">
    <property type="entry name" value="Bifun_inhib/LTP/seed_sf"/>
</dbReference>
<evidence type="ECO:0000256" key="2">
    <source>
        <dbReference type="ARBA" id="ARBA00023157"/>
    </source>
</evidence>
<dbReference type="CDD" id="cd01960">
    <property type="entry name" value="nsLTP1"/>
    <property type="match status" value="1"/>
</dbReference>
<evidence type="ECO:0000256" key="3">
    <source>
        <dbReference type="RuleBase" id="RU000628"/>
    </source>
</evidence>
<dbReference type="Gene3D" id="1.10.110.10">
    <property type="entry name" value="Plant lipid-transfer and hydrophobic proteins"/>
    <property type="match status" value="1"/>
</dbReference>
<gene>
    <name evidence="6" type="ORF">JCGZ_05250</name>
</gene>
<reference evidence="6 7" key="1">
    <citation type="journal article" date="2014" name="PLoS ONE">
        <title>Global Analysis of Gene Expression Profiles in Physic Nut (Jatropha curcas L.) Seedlings Exposed to Salt Stress.</title>
        <authorList>
            <person name="Zhang L."/>
            <person name="Zhang C."/>
            <person name="Wu P."/>
            <person name="Chen Y."/>
            <person name="Li M."/>
            <person name="Jiang H."/>
            <person name="Wu G."/>
        </authorList>
    </citation>
    <scope>NUCLEOTIDE SEQUENCE [LARGE SCALE GENOMIC DNA]</scope>
    <source>
        <strain evidence="7">cv. GZQX0401</strain>
        <tissue evidence="6">Young leaves</tissue>
    </source>
</reference>
<keyword evidence="3" id="KW-0813">Transport</keyword>